<evidence type="ECO:0000256" key="1">
    <source>
        <dbReference type="ARBA" id="ARBA00023125"/>
    </source>
</evidence>
<name>A0A7X0RR68_9BACL</name>
<evidence type="ECO:0000256" key="2">
    <source>
        <dbReference type="PROSITE-ProRule" id="PRU00335"/>
    </source>
</evidence>
<dbReference type="Gene3D" id="1.10.357.10">
    <property type="entry name" value="Tetracycline Repressor, domain 2"/>
    <property type="match status" value="1"/>
</dbReference>
<dbReference type="Proteomes" id="UP000547209">
    <property type="component" value="Unassembled WGS sequence"/>
</dbReference>
<sequence>MNGFEKRASQIKEKITKATMDLLRTSEPKKIRIADISSAAQVSQVTIYNYFGNKDELIRAVFRDFFDNVIQDFEAYMNEGHSLKEQIQHIIGLEKTIYHDFPPGLIRELLAEDQELSRYLEERYRERAIPLTIRMLQEGKDSGEISEAVSIDHVLAFIQLYMNQYEFMLSMAQQSEDMDGFLEGMVHIFFYGICGKP</sequence>
<evidence type="ECO:0000259" key="3">
    <source>
        <dbReference type="PROSITE" id="PS50977"/>
    </source>
</evidence>
<proteinExistence type="predicted"/>
<accession>A0A7X0RR68</accession>
<dbReference type="Pfam" id="PF00440">
    <property type="entry name" value="TetR_N"/>
    <property type="match status" value="1"/>
</dbReference>
<dbReference type="SUPFAM" id="SSF48498">
    <property type="entry name" value="Tetracyclin repressor-like, C-terminal domain"/>
    <property type="match status" value="1"/>
</dbReference>
<dbReference type="PANTHER" id="PTHR43479:SF11">
    <property type="entry name" value="ACREF_ENVCD OPERON REPRESSOR-RELATED"/>
    <property type="match status" value="1"/>
</dbReference>
<reference evidence="4 5" key="1">
    <citation type="submission" date="2020-08" db="EMBL/GenBank/DDBJ databases">
        <title>Cohnella phylogeny.</title>
        <authorList>
            <person name="Dunlap C."/>
        </authorList>
    </citation>
    <scope>NUCLEOTIDE SEQUENCE [LARGE SCALE GENOMIC DNA]</scope>
    <source>
        <strain evidence="4 5">DSM 28246</strain>
    </source>
</reference>
<keyword evidence="1 2" id="KW-0238">DNA-binding</keyword>
<dbReference type="Gene3D" id="1.10.10.60">
    <property type="entry name" value="Homeodomain-like"/>
    <property type="match status" value="1"/>
</dbReference>
<dbReference type="AlphaFoldDB" id="A0A7X0RR68"/>
<comment type="caution">
    <text evidence="4">The sequence shown here is derived from an EMBL/GenBank/DDBJ whole genome shotgun (WGS) entry which is preliminary data.</text>
</comment>
<protein>
    <submittedName>
        <fullName evidence="4">TetR/AcrR family transcriptional regulator</fullName>
    </submittedName>
</protein>
<dbReference type="InterPro" id="IPR009057">
    <property type="entry name" value="Homeodomain-like_sf"/>
</dbReference>
<evidence type="ECO:0000313" key="4">
    <source>
        <dbReference type="EMBL" id="MBB6671983.1"/>
    </source>
</evidence>
<organism evidence="4 5">
    <name type="scientific">Cohnella nanjingensis</name>
    <dbReference type="NCBI Taxonomy" id="1387779"/>
    <lineage>
        <taxon>Bacteria</taxon>
        <taxon>Bacillati</taxon>
        <taxon>Bacillota</taxon>
        <taxon>Bacilli</taxon>
        <taxon>Bacillales</taxon>
        <taxon>Paenibacillaceae</taxon>
        <taxon>Cohnella</taxon>
    </lineage>
</organism>
<dbReference type="InterPro" id="IPR001647">
    <property type="entry name" value="HTH_TetR"/>
</dbReference>
<feature type="DNA-binding region" description="H-T-H motif" evidence="2">
    <location>
        <begin position="32"/>
        <end position="51"/>
    </location>
</feature>
<dbReference type="PROSITE" id="PS50977">
    <property type="entry name" value="HTH_TETR_2"/>
    <property type="match status" value="1"/>
</dbReference>
<keyword evidence="5" id="KW-1185">Reference proteome</keyword>
<dbReference type="EMBL" id="JACJVP010000024">
    <property type="protein sequence ID" value="MBB6671983.1"/>
    <property type="molecule type" value="Genomic_DNA"/>
</dbReference>
<dbReference type="RefSeq" id="WP_185143457.1">
    <property type="nucleotide sequence ID" value="NZ_JACJVP010000024.1"/>
</dbReference>
<dbReference type="InterPro" id="IPR036271">
    <property type="entry name" value="Tet_transcr_reg_TetR-rel_C_sf"/>
</dbReference>
<dbReference type="GO" id="GO:0003677">
    <property type="term" value="F:DNA binding"/>
    <property type="evidence" value="ECO:0007669"/>
    <property type="project" value="UniProtKB-UniRule"/>
</dbReference>
<gene>
    <name evidence="4" type="ORF">H7C19_14935</name>
</gene>
<feature type="domain" description="HTH tetR-type" evidence="3">
    <location>
        <begin position="9"/>
        <end position="69"/>
    </location>
</feature>
<evidence type="ECO:0000313" key="5">
    <source>
        <dbReference type="Proteomes" id="UP000547209"/>
    </source>
</evidence>
<dbReference type="InterPro" id="IPR050624">
    <property type="entry name" value="HTH-type_Tx_Regulator"/>
</dbReference>
<dbReference type="SUPFAM" id="SSF46689">
    <property type="entry name" value="Homeodomain-like"/>
    <property type="match status" value="1"/>
</dbReference>
<dbReference type="PANTHER" id="PTHR43479">
    <property type="entry name" value="ACREF/ENVCD OPERON REPRESSOR-RELATED"/>
    <property type="match status" value="1"/>
</dbReference>